<evidence type="ECO:0000256" key="2">
    <source>
        <dbReference type="SAM" id="Phobius"/>
    </source>
</evidence>
<dbReference type="InterPro" id="IPR007572">
    <property type="entry name" value="Uncharacterised_Ycf20"/>
</dbReference>
<dbReference type="PANTHER" id="PTHR33787">
    <property type="match status" value="1"/>
</dbReference>
<evidence type="ECO:0000256" key="1">
    <source>
        <dbReference type="ARBA" id="ARBA00009846"/>
    </source>
</evidence>
<keyword evidence="2" id="KW-0812">Transmembrane</keyword>
<dbReference type="PANTHER" id="PTHR33787:SF5">
    <property type="entry name" value="YCF20-LIKE PROTEIN"/>
    <property type="match status" value="1"/>
</dbReference>
<dbReference type="EMBL" id="NXIB02000089">
    <property type="protein sequence ID" value="PHX54591.1"/>
    <property type="molecule type" value="Genomic_DNA"/>
</dbReference>
<dbReference type="Proteomes" id="UP000226442">
    <property type="component" value="Unassembled WGS sequence"/>
</dbReference>
<accession>A0A2G4EYK2</accession>
<dbReference type="AlphaFoldDB" id="A0A2G4EYK2"/>
<organism evidence="3 4">
    <name type="scientific">Tychonema bourrellyi FEM_GT703</name>
    <dbReference type="NCBI Taxonomy" id="2040638"/>
    <lineage>
        <taxon>Bacteria</taxon>
        <taxon>Bacillati</taxon>
        <taxon>Cyanobacteriota</taxon>
        <taxon>Cyanophyceae</taxon>
        <taxon>Oscillatoriophycideae</taxon>
        <taxon>Oscillatoriales</taxon>
        <taxon>Microcoleaceae</taxon>
        <taxon>Tychonema</taxon>
    </lineage>
</organism>
<keyword evidence="2" id="KW-1133">Transmembrane helix</keyword>
<feature type="transmembrane region" description="Helical" evidence="2">
    <location>
        <begin position="28"/>
        <end position="49"/>
    </location>
</feature>
<comment type="caution">
    <text evidence="3">The sequence shown here is derived from an EMBL/GenBank/DDBJ whole genome shotgun (WGS) entry which is preliminary data.</text>
</comment>
<gene>
    <name evidence="3" type="ORF">CP500_015240</name>
</gene>
<keyword evidence="4" id="KW-1185">Reference proteome</keyword>
<dbReference type="Pfam" id="PF04483">
    <property type="entry name" value="DUF565"/>
    <property type="match status" value="1"/>
</dbReference>
<dbReference type="OrthoDB" id="424985at2"/>
<protein>
    <submittedName>
        <fullName evidence="3">DUF565 domain-containing protein</fullName>
    </submittedName>
</protein>
<reference evidence="3" key="1">
    <citation type="submission" date="2017-10" db="EMBL/GenBank/DDBJ databases">
        <title>Draft genome sequence of the planktic cyanobacteria Tychonema bourrellyi isolated from alpine lentic freshwater.</title>
        <authorList>
            <person name="Tett A."/>
            <person name="Armanini F."/>
            <person name="Asnicar F."/>
            <person name="Boscaini A."/>
            <person name="Pasolli E."/>
            <person name="Zolfo M."/>
            <person name="Donati C."/>
            <person name="Salmaso N."/>
            <person name="Segata N."/>
        </authorList>
    </citation>
    <scope>NUCLEOTIDE SEQUENCE</scope>
    <source>
        <strain evidence="3">FEM_GT703</strain>
    </source>
</reference>
<proteinExistence type="inferred from homology"/>
<evidence type="ECO:0000313" key="3">
    <source>
        <dbReference type="EMBL" id="PHX54591.1"/>
    </source>
</evidence>
<comment type="similarity">
    <text evidence="1">Belongs to the ycf20 family.</text>
</comment>
<sequence length="110" mass="12572">MQNTRINRFIDVLAEQFRRWLSNPWRRISLWVITLLFGNFLGTAISTIAGQSANWDIVAAAWLIVLTELVNRFVYGSNQPAVRSLWVDILNALKIGVTYNLFVEAFKLGS</sequence>
<evidence type="ECO:0000313" key="4">
    <source>
        <dbReference type="Proteomes" id="UP000226442"/>
    </source>
</evidence>
<keyword evidence="2" id="KW-0472">Membrane</keyword>
<name>A0A2G4EYK2_9CYAN</name>
<dbReference type="RefSeq" id="WP_096829963.1">
    <property type="nucleotide sequence ID" value="NZ_NXIB02000089.1"/>
</dbReference>
<feature type="transmembrane region" description="Helical" evidence="2">
    <location>
        <begin position="55"/>
        <end position="75"/>
    </location>
</feature>